<keyword evidence="6 9" id="KW-1133">Transmembrane helix</keyword>
<dbReference type="GO" id="GO:0003755">
    <property type="term" value="F:peptidyl-prolyl cis-trans isomerase activity"/>
    <property type="evidence" value="ECO:0007669"/>
    <property type="project" value="UniProtKB-KW"/>
</dbReference>
<dbReference type="HAMAP" id="MF_01463_B">
    <property type="entry name" value="SecD_B"/>
    <property type="match status" value="1"/>
</dbReference>
<feature type="transmembrane region" description="Helical" evidence="9">
    <location>
        <begin position="480"/>
        <end position="501"/>
    </location>
</feature>
<dbReference type="GO" id="GO:0065002">
    <property type="term" value="P:intracellular protein transmembrane transport"/>
    <property type="evidence" value="ECO:0007669"/>
    <property type="project" value="UniProtKB-UniRule"/>
</dbReference>
<feature type="transmembrane region" description="Helical" evidence="9">
    <location>
        <begin position="554"/>
        <end position="577"/>
    </location>
</feature>
<evidence type="ECO:0000256" key="1">
    <source>
        <dbReference type="ARBA" id="ARBA00004651"/>
    </source>
</evidence>
<accession>A0A1J4TVL3</accession>
<proteinExistence type="inferred from homology"/>
<dbReference type="Gene3D" id="3.30.1360.200">
    <property type="match status" value="1"/>
</dbReference>
<keyword evidence="3 9" id="KW-1003">Cell membrane</keyword>
<evidence type="ECO:0000256" key="7">
    <source>
        <dbReference type="ARBA" id="ARBA00023010"/>
    </source>
</evidence>
<dbReference type="GO" id="GO:0015450">
    <property type="term" value="F:protein-transporting ATPase activity"/>
    <property type="evidence" value="ECO:0007669"/>
    <property type="project" value="InterPro"/>
</dbReference>
<dbReference type="PANTHER" id="PTHR30081:SF1">
    <property type="entry name" value="PROTEIN TRANSLOCASE SUBUNIT SECD"/>
    <property type="match status" value="1"/>
</dbReference>
<name>A0A1J4TVL3_9BACT</name>
<comment type="similarity">
    <text evidence="9">Belongs to the SecD/SecF family. SecD subfamily.</text>
</comment>
<evidence type="ECO:0000256" key="2">
    <source>
        <dbReference type="ARBA" id="ARBA00022448"/>
    </source>
</evidence>
<comment type="caution">
    <text evidence="9">Lacks conserved residue(s) required for the propagation of feature annotation.</text>
</comment>
<dbReference type="GO" id="GO:0043952">
    <property type="term" value="P:protein transport by the Sec complex"/>
    <property type="evidence" value="ECO:0007669"/>
    <property type="project" value="UniProtKB-UniRule"/>
</dbReference>
<dbReference type="Gene3D" id="3.10.50.40">
    <property type="match status" value="1"/>
</dbReference>
<dbReference type="InterPro" id="IPR005791">
    <property type="entry name" value="SecD"/>
</dbReference>
<dbReference type="Proteomes" id="UP000182465">
    <property type="component" value="Unassembled WGS sequence"/>
</dbReference>
<dbReference type="InterPro" id="IPR046357">
    <property type="entry name" value="PPIase_dom_sf"/>
</dbReference>
<dbReference type="NCBIfam" id="TIGR01129">
    <property type="entry name" value="secD"/>
    <property type="match status" value="1"/>
</dbReference>
<dbReference type="InterPro" id="IPR048634">
    <property type="entry name" value="SecD_SecF_C"/>
</dbReference>
<evidence type="ECO:0000256" key="8">
    <source>
        <dbReference type="ARBA" id="ARBA00023136"/>
    </source>
</evidence>
<evidence type="ECO:0000259" key="11">
    <source>
        <dbReference type="PROSITE" id="PS50198"/>
    </source>
</evidence>
<dbReference type="PANTHER" id="PTHR30081">
    <property type="entry name" value="PROTEIN-EXPORT MEMBRANE PROTEIN SEC"/>
    <property type="match status" value="1"/>
</dbReference>
<dbReference type="InterPro" id="IPR055344">
    <property type="entry name" value="SecD_SecF_C_bact"/>
</dbReference>
<keyword evidence="5 9" id="KW-0653">Protein transport</keyword>
<keyword evidence="10" id="KW-0413">Isomerase</keyword>
<evidence type="ECO:0000256" key="3">
    <source>
        <dbReference type="ARBA" id="ARBA00022475"/>
    </source>
</evidence>
<dbReference type="InterPro" id="IPR054384">
    <property type="entry name" value="SecDF_P1_head"/>
</dbReference>
<dbReference type="Pfam" id="PF22599">
    <property type="entry name" value="SecDF_P1_head"/>
    <property type="match status" value="1"/>
</dbReference>
<keyword evidence="10" id="KW-0697">Rotamase</keyword>
<evidence type="ECO:0000256" key="9">
    <source>
        <dbReference type="HAMAP-Rule" id="MF_01463"/>
    </source>
</evidence>
<dbReference type="InterPro" id="IPR022813">
    <property type="entry name" value="SecD/SecF_arch_bac"/>
</dbReference>
<reference evidence="12 13" key="1">
    <citation type="journal article" date="2016" name="Environ. Microbiol.">
        <title>Genomic resolution of a cold subsurface aquifer community provides metabolic insights for novel microbes adapted to high CO concentrations.</title>
        <authorList>
            <person name="Probst A.J."/>
            <person name="Castelle C.J."/>
            <person name="Singh A."/>
            <person name="Brown C.T."/>
            <person name="Anantharaman K."/>
            <person name="Sharon I."/>
            <person name="Hug L.A."/>
            <person name="Burstein D."/>
            <person name="Emerson J.B."/>
            <person name="Thomas B.C."/>
            <person name="Banfield J.F."/>
        </authorList>
    </citation>
    <scope>NUCLEOTIDE SEQUENCE [LARGE SCALE GENOMIC DNA]</scope>
    <source>
        <strain evidence="12">CG1_02_38_13</strain>
    </source>
</reference>
<comment type="caution">
    <text evidence="12">The sequence shown here is derived from an EMBL/GenBank/DDBJ whole genome shotgun (WGS) entry which is preliminary data.</text>
</comment>
<evidence type="ECO:0000313" key="13">
    <source>
        <dbReference type="Proteomes" id="UP000182465"/>
    </source>
</evidence>
<dbReference type="InterPro" id="IPR001036">
    <property type="entry name" value="Acrflvin-R"/>
</dbReference>
<dbReference type="GO" id="GO:0006605">
    <property type="term" value="P:protein targeting"/>
    <property type="evidence" value="ECO:0007669"/>
    <property type="project" value="UniProtKB-UniRule"/>
</dbReference>
<dbReference type="Gene3D" id="3.30.70.3400">
    <property type="match status" value="1"/>
</dbReference>
<keyword evidence="7 9" id="KW-0811">Translocation</keyword>
<dbReference type="Pfam" id="PF13616">
    <property type="entry name" value="Rotamase_3"/>
    <property type="match status" value="1"/>
</dbReference>
<dbReference type="FunFam" id="1.20.1640.10:FF:000004">
    <property type="entry name" value="Protein translocase subunit SecD"/>
    <property type="match status" value="1"/>
</dbReference>
<protein>
    <recommendedName>
        <fullName evidence="9">Protein translocase subunit SecD</fullName>
    </recommendedName>
</protein>
<evidence type="ECO:0000256" key="6">
    <source>
        <dbReference type="ARBA" id="ARBA00022989"/>
    </source>
</evidence>
<keyword evidence="8 9" id="KW-0472">Membrane</keyword>
<dbReference type="EMBL" id="MNVB01000068">
    <property type="protein sequence ID" value="OIO16026.1"/>
    <property type="molecule type" value="Genomic_DNA"/>
</dbReference>
<feature type="transmembrane region" description="Helical" evidence="9">
    <location>
        <begin position="454"/>
        <end position="474"/>
    </location>
</feature>
<organism evidence="12 13">
    <name type="scientific">Candidatus Kuenenbacteria bacterium CG1_02_38_13</name>
    <dbReference type="NCBI Taxonomy" id="1805235"/>
    <lineage>
        <taxon>Bacteria</taxon>
        <taxon>Candidatus Kueneniibacteriota</taxon>
    </lineage>
</organism>
<dbReference type="Pfam" id="PF21760">
    <property type="entry name" value="SecD_1st"/>
    <property type="match status" value="1"/>
</dbReference>
<dbReference type="PROSITE" id="PS51257">
    <property type="entry name" value="PROKAR_LIPOPROTEIN"/>
    <property type="match status" value="1"/>
</dbReference>
<dbReference type="PROSITE" id="PS01096">
    <property type="entry name" value="PPIC_PPIASE_1"/>
    <property type="match status" value="1"/>
</dbReference>
<dbReference type="PRINTS" id="PR00702">
    <property type="entry name" value="ACRIFLAVINRP"/>
</dbReference>
<evidence type="ECO:0000256" key="4">
    <source>
        <dbReference type="ARBA" id="ARBA00022692"/>
    </source>
</evidence>
<dbReference type="NCBIfam" id="TIGR00916">
    <property type="entry name" value="2A0604s01"/>
    <property type="match status" value="1"/>
</dbReference>
<dbReference type="SUPFAM" id="SSF54534">
    <property type="entry name" value="FKBP-like"/>
    <property type="match status" value="1"/>
</dbReference>
<dbReference type="InterPro" id="IPR023058">
    <property type="entry name" value="PPIase_PpiC_CS"/>
</dbReference>
<evidence type="ECO:0000256" key="10">
    <source>
        <dbReference type="PROSITE-ProRule" id="PRU00278"/>
    </source>
</evidence>
<evidence type="ECO:0000313" key="12">
    <source>
        <dbReference type="EMBL" id="OIO16026.1"/>
    </source>
</evidence>
<dbReference type="InterPro" id="IPR000297">
    <property type="entry name" value="PPIase_PpiC"/>
</dbReference>
<keyword evidence="4 9" id="KW-0812">Transmembrane</keyword>
<feature type="transmembrane region" description="Helical" evidence="9">
    <location>
        <begin position="431"/>
        <end position="449"/>
    </location>
</feature>
<dbReference type="Gene3D" id="1.20.1640.10">
    <property type="entry name" value="Multidrug efflux transporter AcrB transmembrane domain"/>
    <property type="match status" value="1"/>
</dbReference>
<dbReference type="AlphaFoldDB" id="A0A1J4TVL3"/>
<comment type="function">
    <text evidence="9">Part of the Sec protein translocase complex. Interacts with the SecYEG preprotein conducting channel. SecDF uses the proton motive force (PMF) to complete protein translocation after the ATP-dependent function of SecA.</text>
</comment>
<keyword evidence="2 9" id="KW-0813">Transport</keyword>
<dbReference type="PROSITE" id="PS50198">
    <property type="entry name" value="PPIC_PPIASE_2"/>
    <property type="match status" value="1"/>
</dbReference>
<comment type="subunit">
    <text evidence="9">Forms a complex with SecF. Part of the essential Sec protein translocation apparatus which comprises SecA, SecYEG and auxiliary proteins SecDF. Other proteins may also be involved.</text>
</comment>
<comment type="subcellular location">
    <subcellularLocation>
        <location evidence="1 9">Cell membrane</location>
        <topology evidence="1 9">Multi-pass membrane protein</topology>
    </subcellularLocation>
</comment>
<gene>
    <name evidence="9" type="primary">secD</name>
    <name evidence="12" type="ORF">AUJ29_03215</name>
</gene>
<dbReference type="GO" id="GO:0005886">
    <property type="term" value="C:plasma membrane"/>
    <property type="evidence" value="ECO:0007669"/>
    <property type="project" value="UniProtKB-SubCell"/>
</dbReference>
<dbReference type="InterPro" id="IPR048631">
    <property type="entry name" value="SecD_1st"/>
</dbReference>
<feature type="domain" description="PpiC" evidence="11">
    <location>
        <begin position="156"/>
        <end position="252"/>
    </location>
</feature>
<dbReference type="Pfam" id="PF02355">
    <property type="entry name" value="SecD_SecF_C"/>
    <property type="match status" value="1"/>
</dbReference>
<dbReference type="SUPFAM" id="SSF82866">
    <property type="entry name" value="Multidrug efflux transporter AcrB transmembrane domain"/>
    <property type="match status" value="1"/>
</dbReference>
<sequence>MPQTTRRRLAITIIFIIILAVFSCLADWHVSPIDEKSSGYSVPGYIPLADFWNKFDYHLGLDLRGGTHLIYQADTSHIEERDRDSAVEGVRDVIERRVNAFGISEPVVQTNSVDGQYRIIVELAGVKDVSQAIQMIGETPFLEFKEQNPAYTDNPVLTEAQQAELDKYNADAKKLADNINHRALAGEDFAALASEYSEDDGSKGNGGSLGWAKQGVFVQAFDQAIFTNLSVGAVTPAPVQTEFGYHIIKKIDERAANAEVVVPEVTDADDQQLADMDITVSSGSTLEVLSSHILIRTKNPQDIVPFEDQWKNTELSGKHLKRASVEYDQNTGDPEVSLEFNTDGAVLFETITAKNVGKPVAIFLDDAPISVPNVNEKITGGKAVITGRFNLDEAKELVQRLNAGALPVPINLISQQTVGPTLGSVSVNKSLNAGLIGFVLVAIFMVIYYRLPGLFSVVALIIYIIVVLMIFKTIPVTLTLAGIAGFVLSIGMAVDANVLIFERFKEELRNGRNYSSAVEEGFKRAWTSVRDSNISSLITCAVLIWFGTSVIKGFAITLSIGILVSMFSAVIITRSLLRLINTGKIEKMKFLLGARRKE</sequence>
<feature type="transmembrane region" description="Helical" evidence="9">
    <location>
        <begin position="532"/>
        <end position="548"/>
    </location>
</feature>
<evidence type="ECO:0000256" key="5">
    <source>
        <dbReference type="ARBA" id="ARBA00022927"/>
    </source>
</evidence>